<dbReference type="PANTHER" id="PTHR33710:SF77">
    <property type="entry name" value="DNASE I-LIKE SUPERFAMILY PROTEIN"/>
    <property type="match status" value="1"/>
</dbReference>
<evidence type="ECO:0000313" key="1">
    <source>
        <dbReference type="EMBL" id="KAK4569171.1"/>
    </source>
</evidence>
<organism evidence="1 2">
    <name type="scientific">Quercus rubra</name>
    <name type="common">Northern red oak</name>
    <name type="synonym">Quercus borealis</name>
    <dbReference type="NCBI Taxonomy" id="3512"/>
    <lineage>
        <taxon>Eukaryota</taxon>
        <taxon>Viridiplantae</taxon>
        <taxon>Streptophyta</taxon>
        <taxon>Embryophyta</taxon>
        <taxon>Tracheophyta</taxon>
        <taxon>Spermatophyta</taxon>
        <taxon>Magnoliopsida</taxon>
        <taxon>eudicotyledons</taxon>
        <taxon>Gunneridae</taxon>
        <taxon>Pentapetalae</taxon>
        <taxon>rosids</taxon>
        <taxon>fabids</taxon>
        <taxon>Fagales</taxon>
        <taxon>Fagaceae</taxon>
        <taxon>Quercus</taxon>
    </lineage>
</organism>
<protein>
    <recommendedName>
        <fullName evidence="3">Endonuclease/exonuclease/phosphatase domain-containing protein</fullName>
    </recommendedName>
</protein>
<reference evidence="1 2" key="1">
    <citation type="journal article" date="2023" name="G3 (Bethesda)">
        <title>A haplotype-resolved chromosome-scale genome for Quercus rubra L. provides insights into the genetics of adaptive traits for red oak species.</title>
        <authorList>
            <person name="Kapoor B."/>
            <person name="Jenkins J."/>
            <person name="Schmutz J."/>
            <person name="Zhebentyayeva T."/>
            <person name="Kuelheim C."/>
            <person name="Coggeshall M."/>
            <person name="Heim C."/>
            <person name="Lasky J.R."/>
            <person name="Leites L."/>
            <person name="Islam-Faridi N."/>
            <person name="Romero-Severson J."/>
            <person name="DeLeo V.L."/>
            <person name="Lucas S.M."/>
            <person name="Lazic D."/>
            <person name="Gailing O."/>
            <person name="Carlson J."/>
            <person name="Staton M."/>
        </authorList>
    </citation>
    <scope>NUCLEOTIDE SEQUENCE [LARGE SCALE GENOMIC DNA]</scope>
    <source>
        <strain evidence="1">Pseudo-F2</strain>
    </source>
</reference>
<accession>A0AAN7EFE6</accession>
<proteinExistence type="predicted"/>
<dbReference type="PANTHER" id="PTHR33710">
    <property type="entry name" value="BNAC02G09200D PROTEIN"/>
    <property type="match status" value="1"/>
</dbReference>
<comment type="caution">
    <text evidence="1">The sequence shown here is derived from an EMBL/GenBank/DDBJ whole genome shotgun (WGS) entry which is preliminary data.</text>
</comment>
<gene>
    <name evidence="1" type="ORF">RGQ29_004534</name>
</gene>
<sequence length="249" mass="28679">METRVGGDKAKEIIDRLPFDGAILAKTIGYAGGIWLLWNSDRVAIMQLASTEQEIHVEVKVLPSNLSWILSAVYASLRIVERQVLWENLAKVAELHSKPWIIVGDFNEPLVEADKFGGKPVSINRSLLFKDCLDKCNMVDMGFSGSRYTWINRREINNLIQERINRVFMNPSWCLLYPNAKVSHLTRCHSYNCPILLETNPSRQLHLTRPFKFQSFWLSDPSFPNVVKQAWQQPRNLLEAIEVFLDRPV</sequence>
<keyword evidence="2" id="KW-1185">Reference proteome</keyword>
<name>A0AAN7EFE6_QUERU</name>
<dbReference type="Proteomes" id="UP001324115">
    <property type="component" value="Unassembled WGS sequence"/>
</dbReference>
<evidence type="ECO:0000313" key="2">
    <source>
        <dbReference type="Proteomes" id="UP001324115"/>
    </source>
</evidence>
<evidence type="ECO:0008006" key="3">
    <source>
        <dbReference type="Google" id="ProtNLM"/>
    </source>
</evidence>
<dbReference type="InterPro" id="IPR036691">
    <property type="entry name" value="Endo/exonu/phosph_ase_sf"/>
</dbReference>
<dbReference type="AlphaFoldDB" id="A0AAN7EFE6"/>
<dbReference type="Gene3D" id="3.60.10.10">
    <property type="entry name" value="Endonuclease/exonuclease/phosphatase"/>
    <property type="match status" value="1"/>
</dbReference>
<dbReference type="EMBL" id="JAXUIC010000010">
    <property type="protein sequence ID" value="KAK4569171.1"/>
    <property type="molecule type" value="Genomic_DNA"/>
</dbReference>
<dbReference type="SUPFAM" id="SSF56219">
    <property type="entry name" value="DNase I-like"/>
    <property type="match status" value="1"/>
</dbReference>